<keyword evidence="2" id="KW-0378">Hydrolase</keyword>
<dbReference type="Proteomes" id="UP000034601">
    <property type="component" value="Unassembled WGS sequence"/>
</dbReference>
<dbReference type="PROSITE" id="PS00653">
    <property type="entry name" value="GLYCOSYL_HYDROL_F1_2"/>
    <property type="match status" value="1"/>
</dbReference>
<dbReference type="PANTHER" id="PTHR10353:SF209">
    <property type="entry name" value="GALACTOLIPID GALACTOSYLTRANSFERASE SFR2, CHLOROPLASTIC"/>
    <property type="match status" value="1"/>
</dbReference>
<keyword evidence="3" id="KW-0326">Glycosidase</keyword>
<dbReference type="PATRIC" id="fig|1618424.3.peg.184"/>
<dbReference type="PANTHER" id="PTHR10353">
    <property type="entry name" value="GLYCOSYL HYDROLASE"/>
    <property type="match status" value="1"/>
</dbReference>
<comment type="caution">
    <text evidence="5">The sequence shown here is derived from an EMBL/GenBank/DDBJ whole genome shotgun (WGS) entry which is preliminary data.</text>
</comment>
<evidence type="ECO:0000313" key="6">
    <source>
        <dbReference type="Proteomes" id="UP000034601"/>
    </source>
</evidence>
<evidence type="ECO:0000313" key="5">
    <source>
        <dbReference type="EMBL" id="KKR83634.1"/>
    </source>
</evidence>
<accession>A0A0G0U3K7</accession>
<reference evidence="5 6" key="1">
    <citation type="journal article" date="2015" name="Nature">
        <title>rRNA introns, odd ribosomes, and small enigmatic genomes across a large radiation of phyla.</title>
        <authorList>
            <person name="Brown C.T."/>
            <person name="Hug L.A."/>
            <person name="Thomas B.C."/>
            <person name="Sharon I."/>
            <person name="Castelle C.J."/>
            <person name="Singh A."/>
            <person name="Wilkins M.J."/>
            <person name="Williams K.H."/>
            <person name="Banfield J.F."/>
        </authorList>
    </citation>
    <scope>NUCLEOTIDE SEQUENCE [LARGE SCALE GENOMIC DNA]</scope>
</reference>
<dbReference type="InterPro" id="IPR001360">
    <property type="entry name" value="Glyco_hydro_1"/>
</dbReference>
<sequence>MADQASHHKHDHATLTFPEGFLWGTATSAHQVEGGNSNNDWWQWEQTRPQQFWSGPSCDHYHKYEEDFDLAKNLGHNAHRLSIEWSRIEPEEGKFDLREIEHYQNVLKALKDRGLKVMLTLHHFTNPAWFAQKGGWENRKSAFYFERFVKTIVPEIKDYVDFWITINEPGVLVWGSYIAAIWPPQKKSRWKALKAMWNIIRAHKKAYKAIHKLVPKTEVGLAQNVQSYTAYHKHSLIEQFGVIFSDLASNHIFYFLTKGYHDFYGLNYYFHYRLKEHGLGVEITDVTHFSKDISDMGWEIFPEGIFNVLTDLSNHIPIYLTECGIATSNDDRRIRFLMQYLQEVYRAIQAGVNVKGFFYWSLLDNFEWADGYEPKFGLIEVDFKTQKRTIKPSSLLYQDIIKHNGIRHKLMKFLGHRVSVKEVLEEK</sequence>
<organism evidence="5 6">
    <name type="scientific">Candidatus Daviesbacteria bacterium GW2011_GWA2_40_9</name>
    <dbReference type="NCBI Taxonomy" id="1618424"/>
    <lineage>
        <taxon>Bacteria</taxon>
        <taxon>Candidatus Daviesiibacteriota</taxon>
    </lineage>
</organism>
<dbReference type="InterPro" id="IPR033132">
    <property type="entry name" value="GH_1_N_CS"/>
</dbReference>
<name>A0A0G0U3K7_9BACT</name>
<dbReference type="Pfam" id="PF00232">
    <property type="entry name" value="Glyco_hydro_1"/>
    <property type="match status" value="2"/>
</dbReference>
<dbReference type="PRINTS" id="PR00131">
    <property type="entry name" value="GLHYDRLASE1"/>
</dbReference>
<protein>
    <submittedName>
        <fullName evidence="5">Beta-glucosidase A</fullName>
    </submittedName>
</protein>
<gene>
    <name evidence="5" type="ORF">UU29_C0003G0036</name>
</gene>
<evidence type="ECO:0000256" key="1">
    <source>
        <dbReference type="ARBA" id="ARBA00010838"/>
    </source>
</evidence>
<dbReference type="GO" id="GO:0008422">
    <property type="term" value="F:beta-glucosidase activity"/>
    <property type="evidence" value="ECO:0007669"/>
    <property type="project" value="TreeGrafter"/>
</dbReference>
<evidence type="ECO:0000256" key="2">
    <source>
        <dbReference type="ARBA" id="ARBA00022801"/>
    </source>
</evidence>
<dbReference type="Gene3D" id="3.20.20.80">
    <property type="entry name" value="Glycosidases"/>
    <property type="match status" value="1"/>
</dbReference>
<dbReference type="InterPro" id="IPR017853">
    <property type="entry name" value="GH"/>
</dbReference>
<comment type="similarity">
    <text evidence="1 4">Belongs to the glycosyl hydrolase 1 family.</text>
</comment>
<evidence type="ECO:0000256" key="3">
    <source>
        <dbReference type="ARBA" id="ARBA00023295"/>
    </source>
</evidence>
<dbReference type="EMBL" id="LCAB01000003">
    <property type="protein sequence ID" value="KKR83634.1"/>
    <property type="molecule type" value="Genomic_DNA"/>
</dbReference>
<dbReference type="GO" id="GO:0005975">
    <property type="term" value="P:carbohydrate metabolic process"/>
    <property type="evidence" value="ECO:0007669"/>
    <property type="project" value="InterPro"/>
</dbReference>
<dbReference type="SUPFAM" id="SSF51445">
    <property type="entry name" value="(Trans)glycosidases"/>
    <property type="match status" value="1"/>
</dbReference>
<dbReference type="AlphaFoldDB" id="A0A0G0U3K7"/>
<proteinExistence type="inferred from homology"/>
<evidence type="ECO:0000256" key="4">
    <source>
        <dbReference type="RuleBase" id="RU003690"/>
    </source>
</evidence>